<sequence length="722" mass="82962">MDKAHEKVKSKEGDIGRLNEITKFYELAIMQLEGCLNFVEEEMDNYIPESCHEKMLLDVKEIRDRLRGRLKETEFALSEKDRELTERLENELKLRQALELKEAELISLCTDLEIRGFGILNKSLRMSGMNITSGMRKVNQAPSTLVNLEADSGLGDKEQGWSIESNEIELCEKVNDSESERSNYSIRPEVNIGFDQMSSELESLREALDVTFGKMQNAIFLSEVGTIEQQWRWTIEKDTISILTKGFMRDFGENFEGEMRKCKKQASLFLLSEQWTDLVNDITILRDELVPLGGQNEVQINSTNHHETLAPSSQTNTGFKISQHARENCLPECKIYGKPDNSSSKVEELDHMEKALEEDLEGTEATLSDKDPDGPKRRIEEVIVKLNNLIKWKSELGETFHDDFGIHEEQNFPEKRLSRLDITDQLEMGIDTLEDVMEKVGSDTVSLAGDELQTEIKKLKQDVEDLALQSMIMEATNCICRDIFREMVIDWNQNLDSSEAEAQIREEIYYIIFNEAVKDFGCTHAFALAKNQGAKAGVSCLEDSASTNMLLHNLEGIIREDVYAVFIMEMVEEWNKVIESYKSESLLREDIYWIVFDETIKDIVNISNSPLSQQQGVRVLDNSLCNFPFTNELSQSLETLVKEDICMVFLKEMVQNWRMDIDAYNMGSLIEEDIYKYVIVEAMKDAYIFPRESEGQNPEIFQATCSLLTSYMELKRKVEMEV</sequence>
<dbReference type="EMBL" id="QGNW01000217">
    <property type="protein sequence ID" value="RVW84303.1"/>
    <property type="molecule type" value="Genomic_DNA"/>
</dbReference>
<dbReference type="AlphaFoldDB" id="A0A438HIK4"/>
<dbReference type="InterPro" id="IPR037490">
    <property type="entry name" value="WAP"/>
</dbReference>
<comment type="caution">
    <text evidence="1">The sequence shown here is derived from an EMBL/GenBank/DDBJ whole genome shotgun (WGS) entry which is preliminary data.</text>
</comment>
<evidence type="ECO:0000313" key="2">
    <source>
        <dbReference type="Proteomes" id="UP000288805"/>
    </source>
</evidence>
<protein>
    <recommendedName>
        <fullName evidence="3">WPP domain-associated protein</fullName>
    </recommendedName>
</protein>
<organism evidence="1 2">
    <name type="scientific">Vitis vinifera</name>
    <name type="common">Grape</name>
    <dbReference type="NCBI Taxonomy" id="29760"/>
    <lineage>
        <taxon>Eukaryota</taxon>
        <taxon>Viridiplantae</taxon>
        <taxon>Streptophyta</taxon>
        <taxon>Embryophyta</taxon>
        <taxon>Tracheophyta</taxon>
        <taxon>Spermatophyta</taxon>
        <taxon>Magnoliopsida</taxon>
        <taxon>eudicotyledons</taxon>
        <taxon>Gunneridae</taxon>
        <taxon>Pentapetalae</taxon>
        <taxon>rosids</taxon>
        <taxon>Vitales</taxon>
        <taxon>Vitaceae</taxon>
        <taxon>Viteae</taxon>
        <taxon>Vitis</taxon>
    </lineage>
</organism>
<reference evidence="1 2" key="1">
    <citation type="journal article" date="2018" name="PLoS Genet.">
        <title>Population sequencing reveals clonal diversity and ancestral inbreeding in the grapevine cultivar Chardonnay.</title>
        <authorList>
            <person name="Roach M.J."/>
            <person name="Johnson D.L."/>
            <person name="Bohlmann J."/>
            <person name="van Vuuren H.J."/>
            <person name="Jones S.J."/>
            <person name="Pretorius I.S."/>
            <person name="Schmidt S.A."/>
            <person name="Borneman A.R."/>
        </authorList>
    </citation>
    <scope>NUCLEOTIDE SEQUENCE [LARGE SCALE GENOMIC DNA]</scope>
    <source>
        <strain evidence="2">cv. Chardonnay</strain>
        <tissue evidence="1">Leaf</tissue>
    </source>
</reference>
<dbReference type="PANTHER" id="PTHR33883:SF7">
    <property type="entry name" value="OS04G0521600 PROTEIN"/>
    <property type="match status" value="1"/>
</dbReference>
<dbReference type="Proteomes" id="UP000288805">
    <property type="component" value="Unassembled WGS sequence"/>
</dbReference>
<evidence type="ECO:0000313" key="1">
    <source>
        <dbReference type="EMBL" id="RVW84303.1"/>
    </source>
</evidence>
<gene>
    <name evidence="1" type="ORF">CK203_036635</name>
</gene>
<proteinExistence type="predicted"/>
<accession>A0A438HIK4</accession>
<dbReference type="PANTHER" id="PTHR33883">
    <property type="entry name" value="WPP DOMAIN-ASSOCIATED PROTEIN"/>
    <property type="match status" value="1"/>
</dbReference>
<evidence type="ECO:0008006" key="3">
    <source>
        <dbReference type="Google" id="ProtNLM"/>
    </source>
</evidence>
<name>A0A438HIK4_VITVI</name>